<dbReference type="EMBL" id="NEVH01025134">
    <property type="protein sequence ID" value="PNF15853.1"/>
    <property type="molecule type" value="Genomic_DNA"/>
</dbReference>
<evidence type="ECO:0000259" key="1">
    <source>
        <dbReference type="Pfam" id="PF16087"/>
    </source>
</evidence>
<evidence type="ECO:0000313" key="2">
    <source>
        <dbReference type="EMBL" id="PNF15853.1"/>
    </source>
</evidence>
<evidence type="ECO:0000313" key="3">
    <source>
        <dbReference type="Proteomes" id="UP000235965"/>
    </source>
</evidence>
<gene>
    <name evidence="2" type="ORF">B7P43_G09049</name>
</gene>
<dbReference type="InterPro" id="IPR032135">
    <property type="entry name" value="DUF4817"/>
</dbReference>
<dbReference type="Pfam" id="PF16087">
    <property type="entry name" value="DUF4817"/>
    <property type="match status" value="1"/>
</dbReference>
<dbReference type="InterPro" id="IPR036397">
    <property type="entry name" value="RNaseH_sf"/>
</dbReference>
<dbReference type="Proteomes" id="UP000235965">
    <property type="component" value="Unassembled WGS sequence"/>
</dbReference>
<dbReference type="AlphaFoldDB" id="A0A2J7PHP7"/>
<proteinExistence type="predicted"/>
<dbReference type="GO" id="GO:0003676">
    <property type="term" value="F:nucleic acid binding"/>
    <property type="evidence" value="ECO:0007669"/>
    <property type="project" value="InterPro"/>
</dbReference>
<protein>
    <recommendedName>
        <fullName evidence="1">DUF4817 domain-containing protein</fullName>
    </recommendedName>
</protein>
<keyword evidence="3" id="KW-1185">Reference proteome</keyword>
<accession>A0A2J7PHP7</accession>
<dbReference type="InParanoid" id="A0A2J7PHP7"/>
<organism evidence="2 3">
    <name type="scientific">Cryptotermes secundus</name>
    <dbReference type="NCBI Taxonomy" id="105785"/>
    <lineage>
        <taxon>Eukaryota</taxon>
        <taxon>Metazoa</taxon>
        <taxon>Ecdysozoa</taxon>
        <taxon>Arthropoda</taxon>
        <taxon>Hexapoda</taxon>
        <taxon>Insecta</taxon>
        <taxon>Pterygota</taxon>
        <taxon>Neoptera</taxon>
        <taxon>Polyneoptera</taxon>
        <taxon>Dictyoptera</taxon>
        <taxon>Blattodea</taxon>
        <taxon>Blattoidea</taxon>
        <taxon>Termitoidae</taxon>
        <taxon>Kalotermitidae</taxon>
        <taxon>Cryptotermitinae</taxon>
        <taxon>Cryptotermes</taxon>
    </lineage>
</organism>
<reference evidence="2 3" key="1">
    <citation type="submission" date="2017-12" db="EMBL/GenBank/DDBJ databases">
        <title>Hemimetabolous genomes reveal molecular basis of termite eusociality.</title>
        <authorList>
            <person name="Harrison M.C."/>
            <person name="Jongepier E."/>
            <person name="Robertson H.M."/>
            <person name="Arning N."/>
            <person name="Bitard-Feildel T."/>
            <person name="Chao H."/>
            <person name="Childers C.P."/>
            <person name="Dinh H."/>
            <person name="Doddapaneni H."/>
            <person name="Dugan S."/>
            <person name="Gowin J."/>
            <person name="Greiner C."/>
            <person name="Han Y."/>
            <person name="Hu H."/>
            <person name="Hughes D.S.T."/>
            <person name="Huylmans A.-K."/>
            <person name="Kemena C."/>
            <person name="Kremer L.P.M."/>
            <person name="Lee S.L."/>
            <person name="Lopez-Ezquerra A."/>
            <person name="Mallet L."/>
            <person name="Monroy-Kuhn J.M."/>
            <person name="Moser A."/>
            <person name="Murali S.C."/>
            <person name="Muzny D.M."/>
            <person name="Otani S."/>
            <person name="Piulachs M.-D."/>
            <person name="Poelchau M."/>
            <person name="Qu J."/>
            <person name="Schaub F."/>
            <person name="Wada-Katsumata A."/>
            <person name="Worley K.C."/>
            <person name="Xie Q."/>
            <person name="Ylla G."/>
            <person name="Poulsen M."/>
            <person name="Gibbs R.A."/>
            <person name="Schal C."/>
            <person name="Richards S."/>
            <person name="Belles X."/>
            <person name="Korb J."/>
            <person name="Bornberg-Bauer E."/>
        </authorList>
    </citation>
    <scope>NUCLEOTIDE SEQUENCE [LARGE SCALE GENOMIC DNA]</scope>
    <source>
        <tissue evidence="2">Whole body</tissue>
    </source>
</reference>
<dbReference type="Gene3D" id="3.30.420.10">
    <property type="entry name" value="Ribonuclease H-like superfamily/Ribonuclease H"/>
    <property type="match status" value="1"/>
</dbReference>
<name>A0A2J7PHP7_9NEOP</name>
<sequence length="309" mass="34969">MHSILKSPTAYTGCVNESGDLAVVFFPGLIRVEGMLLLLPSSLLRSVLVAMEPWTGAECAFAVKAFYKNGDSFVIAQREFRRGFGIHRNRAVPSVHAFKTWVQNFEATGSTLKHKNNTYTRELSDKYVRLIYVGRDNGRSSLIATVRLFCGPGREYMTQSVVSLQTELPVRFPVPFLYVKEQPFQTAIFEWNSRFKAGRVSVEDAERSRRPSIRKEKKRRIHALADTVGISHGVCQERPDLDLCDFALFPKLKMNLKGRGFETVSDIRTEPQAALDSIKATDFHSAFEERSDRCKLSQRDCFEGDGSQN</sequence>
<feature type="domain" description="DUF4817" evidence="1">
    <location>
        <begin position="55"/>
        <end position="111"/>
    </location>
</feature>
<comment type="caution">
    <text evidence="2">The sequence shown here is derived from an EMBL/GenBank/DDBJ whole genome shotgun (WGS) entry which is preliminary data.</text>
</comment>